<accession>A0A7G6DYU3</accession>
<dbReference type="Proteomes" id="UP000515847">
    <property type="component" value="Chromosome"/>
</dbReference>
<dbReference type="Gene3D" id="1.10.357.10">
    <property type="entry name" value="Tetracycline Repressor, domain 2"/>
    <property type="match status" value="1"/>
</dbReference>
<dbReference type="EMBL" id="CP045798">
    <property type="protein sequence ID" value="QNB44997.1"/>
    <property type="molecule type" value="Genomic_DNA"/>
</dbReference>
<keyword evidence="1 2" id="KW-0238">DNA-binding</keyword>
<dbReference type="SUPFAM" id="SSF46689">
    <property type="entry name" value="Homeodomain-like"/>
    <property type="match status" value="1"/>
</dbReference>
<dbReference type="OrthoDB" id="9785164at2"/>
<name>A0A7G6DYU3_THEFR</name>
<evidence type="ECO:0000259" key="3">
    <source>
        <dbReference type="PROSITE" id="PS50977"/>
    </source>
</evidence>
<dbReference type="PROSITE" id="PS50977">
    <property type="entry name" value="HTH_TETR_2"/>
    <property type="match status" value="1"/>
</dbReference>
<dbReference type="Pfam" id="PF00440">
    <property type="entry name" value="TetR_N"/>
    <property type="match status" value="1"/>
</dbReference>
<dbReference type="GO" id="GO:0003677">
    <property type="term" value="F:DNA binding"/>
    <property type="evidence" value="ECO:0007669"/>
    <property type="project" value="UniProtKB-UniRule"/>
</dbReference>
<evidence type="ECO:0000256" key="1">
    <source>
        <dbReference type="ARBA" id="ARBA00023125"/>
    </source>
</evidence>
<keyword evidence="5" id="KW-1185">Reference proteome</keyword>
<organism evidence="4 5">
    <name type="scientific">Thermanaerosceptrum fracticalcis</name>
    <dbReference type="NCBI Taxonomy" id="1712410"/>
    <lineage>
        <taxon>Bacteria</taxon>
        <taxon>Bacillati</taxon>
        <taxon>Bacillota</taxon>
        <taxon>Clostridia</taxon>
        <taxon>Eubacteriales</taxon>
        <taxon>Peptococcaceae</taxon>
        <taxon>Thermanaerosceptrum</taxon>
    </lineage>
</organism>
<evidence type="ECO:0000313" key="5">
    <source>
        <dbReference type="Proteomes" id="UP000515847"/>
    </source>
</evidence>
<evidence type="ECO:0000313" key="4">
    <source>
        <dbReference type="EMBL" id="QNB44997.1"/>
    </source>
</evidence>
<evidence type="ECO:0000256" key="2">
    <source>
        <dbReference type="PROSITE-ProRule" id="PRU00335"/>
    </source>
</evidence>
<reference evidence="4 5" key="1">
    <citation type="journal article" date="2019" name="Front. Microbiol.">
        <title>Thermoanaerosceptrum fracticalcis gen. nov. sp. nov., a Novel Fumarate-Fermenting Microorganism From a Deep Fractured Carbonate Aquifer of the US Great Basin.</title>
        <authorList>
            <person name="Hamilton-Brehm S.D."/>
            <person name="Stewart L.E."/>
            <person name="Zavarin M."/>
            <person name="Caldwell M."/>
            <person name="Lawson P.A."/>
            <person name="Onstott T.C."/>
            <person name="Grzymski J."/>
            <person name="Neveux I."/>
            <person name="Lollar B.S."/>
            <person name="Russell C.E."/>
            <person name="Moser D.P."/>
        </authorList>
    </citation>
    <scope>NUCLEOTIDE SEQUENCE [LARGE SCALE GENOMIC DNA]</scope>
    <source>
        <strain evidence="4 5">DRI-13</strain>
    </source>
</reference>
<dbReference type="AlphaFoldDB" id="A0A7G6DYU3"/>
<gene>
    <name evidence="4" type="ORF">BR63_00840</name>
</gene>
<dbReference type="KEGG" id="tfr:BR63_00840"/>
<protein>
    <submittedName>
        <fullName evidence="4">TetR family transcriptional regulator</fullName>
    </submittedName>
</protein>
<dbReference type="InterPro" id="IPR001647">
    <property type="entry name" value="HTH_TetR"/>
</dbReference>
<feature type="domain" description="HTH tetR-type" evidence="3">
    <location>
        <begin position="1"/>
        <end position="55"/>
    </location>
</feature>
<dbReference type="InterPro" id="IPR009057">
    <property type="entry name" value="Homeodomain-like_sf"/>
</dbReference>
<sequence length="81" mass="9381">MLDAPYECLATRSYAQVSLRDIAQKAGVVLSQLNYYYGSKQGLFIEVVNMMTKKYLARFEQYLKEGTTPQEKKAAIKRFFQ</sequence>
<feature type="DNA-binding region" description="H-T-H motif" evidence="2">
    <location>
        <begin position="18"/>
        <end position="37"/>
    </location>
</feature>
<proteinExistence type="predicted"/>